<proteinExistence type="predicted"/>
<feature type="transmembrane region" description="Helical" evidence="6">
    <location>
        <begin position="128"/>
        <end position="145"/>
    </location>
</feature>
<evidence type="ECO:0000259" key="7">
    <source>
        <dbReference type="Pfam" id="PF04932"/>
    </source>
</evidence>
<dbReference type="InterPro" id="IPR019734">
    <property type="entry name" value="TPR_rpt"/>
</dbReference>
<dbReference type="SUPFAM" id="SSF48452">
    <property type="entry name" value="TPR-like"/>
    <property type="match status" value="1"/>
</dbReference>
<keyword evidence="3 6" id="KW-1133">Transmembrane helix</keyword>
<feature type="transmembrane region" description="Helical" evidence="6">
    <location>
        <begin position="56"/>
        <end position="76"/>
    </location>
</feature>
<evidence type="ECO:0000313" key="8">
    <source>
        <dbReference type="EMBL" id="OGH68987.1"/>
    </source>
</evidence>
<feature type="repeat" description="TPR" evidence="5">
    <location>
        <begin position="540"/>
        <end position="573"/>
    </location>
</feature>
<dbReference type="InterPro" id="IPR011990">
    <property type="entry name" value="TPR-like_helical_dom_sf"/>
</dbReference>
<dbReference type="Proteomes" id="UP000177953">
    <property type="component" value="Unassembled WGS sequence"/>
</dbReference>
<dbReference type="Pfam" id="PF13432">
    <property type="entry name" value="TPR_16"/>
    <property type="match status" value="1"/>
</dbReference>
<keyword evidence="4 6" id="KW-0472">Membrane</keyword>
<feature type="transmembrane region" description="Helical" evidence="6">
    <location>
        <begin position="339"/>
        <end position="372"/>
    </location>
</feature>
<name>A0A1F6MBF5_9BACT</name>
<gene>
    <name evidence="8" type="ORF">A2754_00355</name>
</gene>
<dbReference type="PANTHER" id="PTHR37422:SF23">
    <property type="entry name" value="TEICHURONIC ACID BIOSYNTHESIS PROTEIN TUAE"/>
    <property type="match status" value="1"/>
</dbReference>
<dbReference type="Gene3D" id="1.25.40.10">
    <property type="entry name" value="Tetratricopeptide repeat domain"/>
    <property type="match status" value="1"/>
</dbReference>
<organism evidence="8 9">
    <name type="scientific">Candidatus Magasanikbacteria bacterium RIFCSPHIGHO2_01_FULL_47_8</name>
    <dbReference type="NCBI Taxonomy" id="1798673"/>
    <lineage>
        <taxon>Bacteria</taxon>
        <taxon>Candidatus Magasanikiibacteriota</taxon>
    </lineage>
</organism>
<evidence type="ECO:0000256" key="1">
    <source>
        <dbReference type="ARBA" id="ARBA00004141"/>
    </source>
</evidence>
<feature type="non-terminal residue" evidence="8">
    <location>
        <position position="1"/>
    </location>
</feature>
<evidence type="ECO:0000256" key="2">
    <source>
        <dbReference type="ARBA" id="ARBA00022692"/>
    </source>
</evidence>
<dbReference type="InterPro" id="IPR051533">
    <property type="entry name" value="WaaL-like"/>
</dbReference>
<feature type="transmembrane region" description="Helical" evidence="6">
    <location>
        <begin position="152"/>
        <end position="168"/>
    </location>
</feature>
<feature type="transmembrane region" description="Helical" evidence="6">
    <location>
        <begin position="398"/>
        <end position="419"/>
    </location>
</feature>
<dbReference type="GO" id="GO:0016020">
    <property type="term" value="C:membrane"/>
    <property type="evidence" value="ECO:0007669"/>
    <property type="project" value="UniProtKB-SubCell"/>
</dbReference>
<sequence length="690" mass="76291">VEILLFLYVVNITFYHFTRPVKKDYLLSGALAVFLAILTVTSFTGVNPNNSFWGNLARANGVFTWLHFAAWYFLLIQTFKDTKDWSKVLGMAAIGAGLVALTIIFERFLPASWQNSAGGGILGNRSFAASYLLIAMGTSITLGLLLKNKWRYPSFGVAALTLTALWTTGTRGALVGIVFGIGGGLIAALFLVSQKKIKTVVGGIMILFLLGTLGTLALAQASLFKNRFPTLANSLALSRLSSGTAETRLMAWQIAWQGIKAKPLLGWGMGNYDVIFNKYYNQQFLKHSFAETIWDKPHNWLLELGDSAGIPGIVSYLALFIVAGYCLVRKTHLPKPTMIILLATFIGYFTQNLFLFETTNALLLFFLILAFISSGNDRALEAGELTVAEAEQKTIPKFLLIPAALLLILSLFKFVYLPLKSSYYLSRAHAAGNFLTWSKRTKQTLAVPATFRPEAAIFLAERFVQLDKGGFEITTSGTVQAGFELGKVLDEASVRYPDNPLFSLWAGRVYMVLGEKVDQKYYQNAEKSLLAAAALSPEKQDILILLGRLYLLKKDFDQALSYQKKAVAVAPDIGTSHWFLGLTYVASGNIPLGLEEIEAALEKGFSLTPSQKLYVIDLYAGQKRYDKVVEWYEALHKAEPENIDWYVKLATAFALAGRKAEALQTVREAVAQYPPLEASASKFIKQYKLE</sequence>
<evidence type="ECO:0000256" key="5">
    <source>
        <dbReference type="PROSITE-ProRule" id="PRU00339"/>
    </source>
</evidence>
<feature type="transmembrane region" description="Helical" evidence="6">
    <location>
        <begin position="308"/>
        <end position="327"/>
    </location>
</feature>
<dbReference type="InterPro" id="IPR007016">
    <property type="entry name" value="O-antigen_ligase-rel_domated"/>
</dbReference>
<dbReference type="PROSITE" id="PS50005">
    <property type="entry name" value="TPR"/>
    <property type="match status" value="1"/>
</dbReference>
<feature type="transmembrane region" description="Helical" evidence="6">
    <location>
        <begin position="25"/>
        <end position="44"/>
    </location>
</feature>
<feature type="domain" description="O-antigen ligase-related" evidence="7">
    <location>
        <begin position="157"/>
        <end position="317"/>
    </location>
</feature>
<dbReference type="Pfam" id="PF04932">
    <property type="entry name" value="Wzy_C"/>
    <property type="match status" value="1"/>
</dbReference>
<dbReference type="AlphaFoldDB" id="A0A1F6MBF5"/>
<accession>A0A1F6MBF5</accession>
<evidence type="ECO:0000256" key="4">
    <source>
        <dbReference type="ARBA" id="ARBA00023136"/>
    </source>
</evidence>
<evidence type="ECO:0000313" key="9">
    <source>
        <dbReference type="Proteomes" id="UP000177953"/>
    </source>
</evidence>
<reference evidence="8 9" key="1">
    <citation type="journal article" date="2016" name="Nat. Commun.">
        <title>Thousands of microbial genomes shed light on interconnected biogeochemical processes in an aquifer system.</title>
        <authorList>
            <person name="Anantharaman K."/>
            <person name="Brown C.T."/>
            <person name="Hug L.A."/>
            <person name="Sharon I."/>
            <person name="Castelle C.J."/>
            <person name="Probst A.J."/>
            <person name="Thomas B.C."/>
            <person name="Singh A."/>
            <person name="Wilkins M.J."/>
            <person name="Karaoz U."/>
            <person name="Brodie E.L."/>
            <person name="Williams K.H."/>
            <person name="Hubbard S.S."/>
            <person name="Banfield J.F."/>
        </authorList>
    </citation>
    <scope>NUCLEOTIDE SEQUENCE [LARGE SCALE GENOMIC DNA]</scope>
</reference>
<comment type="subcellular location">
    <subcellularLocation>
        <location evidence="1">Membrane</location>
        <topology evidence="1">Multi-pass membrane protein</topology>
    </subcellularLocation>
</comment>
<keyword evidence="5" id="KW-0802">TPR repeat</keyword>
<protein>
    <recommendedName>
        <fullName evidence="7">O-antigen ligase-related domain-containing protein</fullName>
    </recommendedName>
</protein>
<dbReference type="EMBL" id="MFPU01000072">
    <property type="protein sequence ID" value="OGH68987.1"/>
    <property type="molecule type" value="Genomic_DNA"/>
</dbReference>
<keyword evidence="2 6" id="KW-0812">Transmembrane</keyword>
<dbReference type="SMART" id="SM00028">
    <property type="entry name" value="TPR"/>
    <property type="match status" value="3"/>
</dbReference>
<feature type="transmembrane region" description="Helical" evidence="6">
    <location>
        <begin position="204"/>
        <end position="224"/>
    </location>
</feature>
<evidence type="ECO:0000256" key="3">
    <source>
        <dbReference type="ARBA" id="ARBA00022989"/>
    </source>
</evidence>
<feature type="transmembrane region" description="Helical" evidence="6">
    <location>
        <begin position="174"/>
        <end position="192"/>
    </location>
</feature>
<comment type="caution">
    <text evidence="8">The sequence shown here is derived from an EMBL/GenBank/DDBJ whole genome shotgun (WGS) entry which is preliminary data.</text>
</comment>
<dbReference type="Pfam" id="PF13181">
    <property type="entry name" value="TPR_8"/>
    <property type="match status" value="1"/>
</dbReference>
<evidence type="ECO:0000256" key="6">
    <source>
        <dbReference type="SAM" id="Phobius"/>
    </source>
</evidence>
<feature type="transmembrane region" description="Helical" evidence="6">
    <location>
        <begin position="88"/>
        <end position="108"/>
    </location>
</feature>
<dbReference type="PANTHER" id="PTHR37422">
    <property type="entry name" value="TEICHURONIC ACID BIOSYNTHESIS PROTEIN TUAE"/>
    <property type="match status" value="1"/>
</dbReference>